<dbReference type="SUPFAM" id="SSF47384">
    <property type="entry name" value="Homodimeric domain of signal transducing histidine kinase"/>
    <property type="match status" value="1"/>
</dbReference>
<evidence type="ECO:0000313" key="9">
    <source>
        <dbReference type="Proteomes" id="UP001163156"/>
    </source>
</evidence>
<dbReference type="SUPFAM" id="SSF55785">
    <property type="entry name" value="PYP-like sensor domain (PAS domain)"/>
    <property type="match status" value="5"/>
</dbReference>
<feature type="domain" description="PAS" evidence="6">
    <location>
        <begin position="313"/>
        <end position="383"/>
    </location>
</feature>
<dbReference type="Proteomes" id="UP001163156">
    <property type="component" value="Chromosome"/>
</dbReference>
<evidence type="ECO:0000256" key="3">
    <source>
        <dbReference type="ARBA" id="ARBA00022553"/>
    </source>
</evidence>
<proteinExistence type="predicted"/>
<dbReference type="InterPro" id="IPR000014">
    <property type="entry name" value="PAS"/>
</dbReference>
<gene>
    <name evidence="8" type="ORF">OM944_14270</name>
</gene>
<dbReference type="Pfam" id="PF13185">
    <property type="entry name" value="GAF_2"/>
    <property type="match status" value="1"/>
</dbReference>
<dbReference type="InterPro" id="IPR003018">
    <property type="entry name" value="GAF"/>
</dbReference>
<dbReference type="InterPro" id="IPR036097">
    <property type="entry name" value="HisK_dim/P_sf"/>
</dbReference>
<dbReference type="InterPro" id="IPR001610">
    <property type="entry name" value="PAC"/>
</dbReference>
<dbReference type="EC" id="2.7.13.3" evidence="2"/>
<dbReference type="PROSITE" id="PS50112">
    <property type="entry name" value="PAS"/>
    <property type="match status" value="3"/>
</dbReference>
<dbReference type="Gene3D" id="3.30.450.40">
    <property type="match status" value="2"/>
</dbReference>
<evidence type="ECO:0000256" key="5">
    <source>
        <dbReference type="ARBA" id="ARBA00022777"/>
    </source>
</evidence>
<evidence type="ECO:0000313" key="8">
    <source>
        <dbReference type="EMBL" id="UZD21828.1"/>
    </source>
</evidence>
<dbReference type="NCBIfam" id="TIGR00229">
    <property type="entry name" value="sensory_box"/>
    <property type="match status" value="3"/>
</dbReference>
<reference evidence="8" key="1">
    <citation type="submission" date="2022-10" db="EMBL/GenBank/DDBJ databases">
        <title>Algoriphagus sp. a novel bacteria isolate from halophytes salicornia europaea.</title>
        <authorList>
            <person name="Peng Y."/>
            <person name="Jiang L."/>
            <person name="Lee J."/>
        </authorList>
    </citation>
    <scope>NUCLEOTIDE SEQUENCE</scope>
    <source>
        <strain evidence="8">TR-M5</strain>
    </source>
</reference>
<protein>
    <recommendedName>
        <fullName evidence="2">histidine kinase</fullName>
        <ecNumber evidence="2">2.7.13.3</ecNumber>
    </recommendedName>
</protein>
<dbReference type="PROSITE" id="PS50113">
    <property type="entry name" value="PAC"/>
    <property type="match status" value="2"/>
</dbReference>
<organism evidence="8 9">
    <name type="scientific">Algoriphagus halophytocola</name>
    <dbReference type="NCBI Taxonomy" id="2991499"/>
    <lineage>
        <taxon>Bacteria</taxon>
        <taxon>Pseudomonadati</taxon>
        <taxon>Bacteroidota</taxon>
        <taxon>Cytophagia</taxon>
        <taxon>Cytophagales</taxon>
        <taxon>Cyclobacteriaceae</taxon>
        <taxon>Algoriphagus</taxon>
    </lineage>
</organism>
<feature type="domain" description="PAC" evidence="7">
    <location>
        <begin position="796"/>
        <end position="848"/>
    </location>
</feature>
<evidence type="ECO:0000259" key="6">
    <source>
        <dbReference type="PROSITE" id="PS50112"/>
    </source>
</evidence>
<dbReference type="SMART" id="SM00091">
    <property type="entry name" value="PAS"/>
    <property type="match status" value="5"/>
</dbReference>
<evidence type="ECO:0000256" key="4">
    <source>
        <dbReference type="ARBA" id="ARBA00022679"/>
    </source>
</evidence>
<dbReference type="Pfam" id="PF08447">
    <property type="entry name" value="PAS_3"/>
    <property type="match status" value="5"/>
</dbReference>
<keyword evidence="9" id="KW-1185">Reference proteome</keyword>
<dbReference type="PANTHER" id="PTHR43304">
    <property type="entry name" value="PHYTOCHROME-LIKE PROTEIN CPH1"/>
    <property type="match status" value="1"/>
</dbReference>
<dbReference type="SMART" id="SM00086">
    <property type="entry name" value="PAC"/>
    <property type="match status" value="5"/>
</dbReference>
<feature type="domain" description="PAS" evidence="6">
    <location>
        <begin position="599"/>
        <end position="669"/>
    </location>
</feature>
<keyword evidence="5" id="KW-0418">Kinase</keyword>
<dbReference type="Gene3D" id="3.30.450.20">
    <property type="entry name" value="PAS domain"/>
    <property type="match status" value="5"/>
</dbReference>
<feature type="domain" description="PAS" evidence="6">
    <location>
        <begin position="10"/>
        <end position="81"/>
    </location>
</feature>
<dbReference type="InterPro" id="IPR000700">
    <property type="entry name" value="PAS-assoc_C"/>
</dbReference>
<comment type="catalytic activity">
    <reaction evidence="1">
        <text>ATP + protein L-histidine = ADP + protein N-phospho-L-histidine.</text>
        <dbReference type="EC" id="2.7.13.3"/>
    </reaction>
</comment>
<dbReference type="Gene3D" id="2.10.70.100">
    <property type="match status" value="1"/>
</dbReference>
<dbReference type="SMART" id="SM00065">
    <property type="entry name" value="GAF"/>
    <property type="match status" value="2"/>
</dbReference>
<dbReference type="CDD" id="cd00130">
    <property type="entry name" value="PAS"/>
    <property type="match status" value="4"/>
</dbReference>
<accession>A0ABY6ME30</accession>
<keyword evidence="3" id="KW-0597">Phosphoprotein</keyword>
<evidence type="ECO:0000256" key="2">
    <source>
        <dbReference type="ARBA" id="ARBA00012438"/>
    </source>
</evidence>
<feature type="domain" description="PAC" evidence="7">
    <location>
        <begin position="926"/>
        <end position="978"/>
    </location>
</feature>
<dbReference type="RefSeq" id="WP_264808294.1">
    <property type="nucleotide sequence ID" value="NZ_CP110226.1"/>
</dbReference>
<dbReference type="PANTHER" id="PTHR43304:SF1">
    <property type="entry name" value="PAC DOMAIN-CONTAINING PROTEIN"/>
    <property type="match status" value="1"/>
</dbReference>
<evidence type="ECO:0000259" key="7">
    <source>
        <dbReference type="PROSITE" id="PS50113"/>
    </source>
</evidence>
<dbReference type="InterPro" id="IPR035965">
    <property type="entry name" value="PAS-like_dom_sf"/>
</dbReference>
<sequence length="1056" mass="121003">MAASKSSFSNSKSKNLIFDLAPFPMWIYDMETYAFLEVNREAMRQYGYTEEEFLKMNLRDIRPAEDIPILEKAIADSRHRKEIYKDSGLFRHQRKDGSILYVHIKRNLIKYQDKEAEIVTAIDLTERYEREKEIEKKKALLATVGKINEIFLKSESWTEALRHSFQIVGNYLKVSRICFSMVAQGNSDGQYTTLNWEAKGELGSNPLFREFRKVLFEEFPHYQQSILAGEPVPIKAAELPDSRSKYFLEQHAIKSLMQIPLMIKGKMKGVFTIDDSEVDGEFFETNTQIVNTLISNLSHVISQDQVQQQLADSEARFRALVQKGTDLIAIIDAEGNYKYVAPTSLNVLGIPADEFMGRNAFEFIHQEDAPRLMKDLEQLETKNTISIEPYRFQDAHGDWRWIQTDLTNHIQDPVLAGIVANTREVTHEVEKRISAQLLASLTKAISQPGTLSTCLTDALEEICNLCDFDIAEMWMIAEDRSRLDLMSKAGKKAVAKEFYSSTSHIHTFEIGDGLPGMVWQKKQTQILEHIEENELFLRANAADGSGLQTALGIPLLYNKEFLGCLICLSPLSKKEIGPHAKILNELGVQLAAVIKQKMTEEQFRSFFNISPDPHGLLGFDGYLKKVNHAFAKVLGYDKSELFSKPVFAFLLEEDRPKAQKRLNELMNGADTDSFEARFLTKEGDIKWLVWKGTVIMESKIIVAAAKDITVQKEAEIKLSNTNERLKRAQKIAKLGYWSRNLDSDLTEWSEETYRIHGFTPGSFIPTLEDLKNTFHPDDRYLLESEPIKFLEPGRINSFEHRIVTATNEIKWVQQEIRLLLDDHQVPYRIEGTIQDITERKENELQLALSNERFQLAIKASNEMIWEVDHQKETIYRGAGYTKFVNYKSNEPFNKENSWCVKLSTAEMDEVWASLQKALADKTQNFWSAEYRINTEDGSIAYFVDRCFILRDKNGTPIRSVGSALDVTESKKQLMRIKKQNEKLREIAWLQSHVIRAPLSRIMSLIYLIKDLDGGGMALDEILELISASADELDQVIHDIINKTEAVKEDENTNPID</sequence>
<keyword evidence="4" id="KW-0808">Transferase</keyword>
<name>A0ABY6ME30_9BACT</name>
<evidence type="ECO:0000256" key="1">
    <source>
        <dbReference type="ARBA" id="ARBA00000085"/>
    </source>
</evidence>
<dbReference type="EMBL" id="CP110226">
    <property type="protein sequence ID" value="UZD21828.1"/>
    <property type="molecule type" value="Genomic_DNA"/>
</dbReference>
<dbReference type="SUPFAM" id="SSF55781">
    <property type="entry name" value="GAF domain-like"/>
    <property type="match status" value="2"/>
</dbReference>
<dbReference type="InterPro" id="IPR013655">
    <property type="entry name" value="PAS_fold_3"/>
</dbReference>
<dbReference type="InterPro" id="IPR052162">
    <property type="entry name" value="Sensor_kinase/Photoreceptor"/>
</dbReference>
<dbReference type="InterPro" id="IPR029016">
    <property type="entry name" value="GAF-like_dom_sf"/>
</dbReference>